<comment type="caution">
    <text evidence="20">The sequence shown here is derived from an EMBL/GenBank/DDBJ whole genome shotgun (WGS) entry which is preliminary data.</text>
</comment>
<dbReference type="NCBIfam" id="TIGR03592">
    <property type="entry name" value="yidC_oxa1_cterm"/>
    <property type="match status" value="1"/>
</dbReference>
<keyword evidence="4" id="KW-0813">Transport</keyword>
<dbReference type="PANTHER" id="PTHR12428">
    <property type="entry name" value="OXA1"/>
    <property type="match status" value="1"/>
</dbReference>
<evidence type="ECO:0000256" key="18">
    <source>
        <dbReference type="SAM" id="Phobius"/>
    </source>
</evidence>
<feature type="transmembrane region" description="Helical" evidence="18">
    <location>
        <begin position="173"/>
        <end position="191"/>
    </location>
</feature>
<evidence type="ECO:0000313" key="21">
    <source>
        <dbReference type="Proteomes" id="UP001560045"/>
    </source>
</evidence>
<keyword evidence="21" id="KW-1185">Reference proteome</keyword>
<evidence type="ECO:0000256" key="4">
    <source>
        <dbReference type="ARBA" id="ARBA00022448"/>
    </source>
</evidence>
<comment type="similarity">
    <text evidence="2">Belongs to the OXA1/ALB3/YidC family. Type 1 subfamily.</text>
</comment>
<feature type="compositionally biased region" description="Gly residues" evidence="17">
    <location>
        <begin position="326"/>
        <end position="338"/>
    </location>
</feature>
<feature type="region of interest" description="Disordered" evidence="17">
    <location>
        <begin position="259"/>
        <end position="401"/>
    </location>
</feature>
<dbReference type="Proteomes" id="UP001560045">
    <property type="component" value="Unassembled WGS sequence"/>
</dbReference>
<evidence type="ECO:0000256" key="7">
    <source>
        <dbReference type="ARBA" id="ARBA00022927"/>
    </source>
</evidence>
<feature type="domain" description="Membrane insertase YidC/Oxa/ALB C-terminal" evidence="19">
    <location>
        <begin position="32"/>
        <end position="251"/>
    </location>
</feature>
<dbReference type="InterPro" id="IPR028055">
    <property type="entry name" value="YidC/Oxa/ALB_C"/>
</dbReference>
<accession>A0ABV3XKB1</accession>
<feature type="compositionally biased region" description="Basic and acidic residues" evidence="17">
    <location>
        <begin position="301"/>
        <end position="310"/>
    </location>
</feature>
<evidence type="ECO:0000256" key="12">
    <source>
        <dbReference type="ARBA" id="ARBA00026028"/>
    </source>
</evidence>
<feature type="compositionally biased region" description="Gly residues" evidence="17">
    <location>
        <begin position="366"/>
        <end position="379"/>
    </location>
</feature>
<dbReference type="Pfam" id="PF02096">
    <property type="entry name" value="60KD_IMP"/>
    <property type="match status" value="1"/>
</dbReference>
<sequence>MLDWLYTAIAFVMKTWHSVFSTFLDPAGGITWALSIVSLVVTVRLILFPLFVKQVKSQRAMQEIQPEIAKLRKQYGADRQGFSQAMMALQKERGVNPLAGCLPILPQIPVFLSLFHVLRRLRPNAPGLYSWDDTLTDQAARAELFGAPISSSFNMTGTKAEAILAITGGYGPIRTVALILMVVMCVTTYVTQKQIMRRSGPVEGQAAMVQKLLLYGMPISLFVTGFFFPIGVLLYWLVNNLWTMGQQFFILRKMPPPGSPAAQARAAADKPAVDPKTLAPKPGAKPVRTRGGRPPASGVDLVKDGARDGDGPTGTTGVALTKDGAGSAGGAGTDGTGADGTDSTHTDSTHTGANGTGAHGSTAAGAAGGPAGRAGGGKGSRPANRAPHGRPAGTGGKRKRR</sequence>
<dbReference type="RefSeq" id="WP_369208824.1">
    <property type="nucleotide sequence ID" value="NZ_JBFNXQ010000063.1"/>
</dbReference>
<dbReference type="NCBIfam" id="NF002350">
    <property type="entry name" value="PRK01315.1"/>
    <property type="match status" value="1"/>
</dbReference>
<dbReference type="EMBL" id="JBFNXQ010000063">
    <property type="protein sequence ID" value="MEX5720215.1"/>
    <property type="molecule type" value="Genomic_DNA"/>
</dbReference>
<dbReference type="CDD" id="cd20070">
    <property type="entry name" value="5TM_YidC_Alb3"/>
    <property type="match status" value="1"/>
</dbReference>
<keyword evidence="7" id="KW-0653">Protein transport</keyword>
<evidence type="ECO:0000256" key="9">
    <source>
        <dbReference type="ARBA" id="ARBA00023136"/>
    </source>
</evidence>
<evidence type="ECO:0000256" key="15">
    <source>
        <dbReference type="ARBA" id="ARBA00033342"/>
    </source>
</evidence>
<evidence type="ECO:0000313" key="20">
    <source>
        <dbReference type="EMBL" id="MEX5720215.1"/>
    </source>
</evidence>
<keyword evidence="8 18" id="KW-1133">Transmembrane helix</keyword>
<comment type="function">
    <text evidence="11">Required for the insertion and/or proper folding and/or complex formation of integral membrane proteins into the membrane. Involved in integration of membrane proteins that insert both dependently and independently of the Sec translocase complex, as well as at least some lipoproteins. Aids folding of multispanning membrane proteins.</text>
</comment>
<dbReference type="InterPro" id="IPR047196">
    <property type="entry name" value="YidC_ALB_C"/>
</dbReference>
<comment type="subcellular location">
    <subcellularLocation>
        <location evidence="1">Cell membrane</location>
        <topology evidence="1">Multi-pass membrane protein</topology>
    </subcellularLocation>
    <subcellularLocation>
        <location evidence="16">Membrane</location>
        <topology evidence="16">Multi-pass membrane protein</topology>
    </subcellularLocation>
</comment>
<keyword evidence="6 16" id="KW-0812">Transmembrane</keyword>
<evidence type="ECO:0000259" key="19">
    <source>
        <dbReference type="Pfam" id="PF02096"/>
    </source>
</evidence>
<organism evidence="20 21">
    <name type="scientific">Geodermatophilus maliterrae</name>
    <dbReference type="NCBI Taxonomy" id="3162531"/>
    <lineage>
        <taxon>Bacteria</taxon>
        <taxon>Bacillati</taxon>
        <taxon>Actinomycetota</taxon>
        <taxon>Actinomycetes</taxon>
        <taxon>Geodermatophilales</taxon>
        <taxon>Geodermatophilaceae</taxon>
        <taxon>Geodermatophilus</taxon>
    </lineage>
</organism>
<comment type="subunit">
    <text evidence="12">Interacts with the Sec translocase complex via SecD. Specifically interacts with transmembrane segments of nascent integral membrane proteins during membrane integration.</text>
</comment>
<dbReference type="PANTHER" id="PTHR12428:SF65">
    <property type="entry name" value="CYTOCHROME C OXIDASE ASSEMBLY PROTEIN COX18, MITOCHONDRIAL"/>
    <property type="match status" value="1"/>
</dbReference>
<name>A0ABV3XKB1_9ACTN</name>
<evidence type="ECO:0000256" key="8">
    <source>
        <dbReference type="ARBA" id="ARBA00022989"/>
    </source>
</evidence>
<feature type="transmembrane region" description="Helical" evidence="18">
    <location>
        <begin position="30"/>
        <end position="52"/>
    </location>
</feature>
<evidence type="ECO:0000256" key="2">
    <source>
        <dbReference type="ARBA" id="ARBA00010527"/>
    </source>
</evidence>
<evidence type="ECO:0000256" key="3">
    <source>
        <dbReference type="ARBA" id="ARBA00015325"/>
    </source>
</evidence>
<evidence type="ECO:0000256" key="13">
    <source>
        <dbReference type="ARBA" id="ARBA00031538"/>
    </source>
</evidence>
<keyword evidence="5" id="KW-1003">Cell membrane</keyword>
<gene>
    <name evidence="20" type="primary">yidC</name>
    <name evidence="20" type="ORF">ABQ292_17785</name>
</gene>
<evidence type="ECO:0000256" key="11">
    <source>
        <dbReference type="ARBA" id="ARBA00025034"/>
    </source>
</evidence>
<evidence type="ECO:0000256" key="10">
    <source>
        <dbReference type="ARBA" id="ARBA00023186"/>
    </source>
</evidence>
<dbReference type="InterPro" id="IPR001708">
    <property type="entry name" value="YidC/ALB3/OXA1/COX18"/>
</dbReference>
<feature type="transmembrane region" description="Helical" evidence="18">
    <location>
        <begin position="212"/>
        <end position="238"/>
    </location>
</feature>
<evidence type="ECO:0000256" key="16">
    <source>
        <dbReference type="RuleBase" id="RU003945"/>
    </source>
</evidence>
<protein>
    <recommendedName>
        <fullName evidence="3">Membrane protein insertase YidC</fullName>
    </recommendedName>
    <alternativeName>
        <fullName evidence="15">Foldase YidC</fullName>
    </alternativeName>
    <alternativeName>
        <fullName evidence="14">Membrane integrase YidC</fullName>
    </alternativeName>
    <alternativeName>
        <fullName evidence="13">Membrane protein YidC</fullName>
    </alternativeName>
</protein>
<keyword evidence="9 18" id="KW-0472">Membrane</keyword>
<evidence type="ECO:0000256" key="1">
    <source>
        <dbReference type="ARBA" id="ARBA00004651"/>
    </source>
</evidence>
<keyword evidence="10" id="KW-0143">Chaperone</keyword>
<proteinExistence type="inferred from homology"/>
<evidence type="ECO:0000256" key="14">
    <source>
        <dbReference type="ARBA" id="ARBA00033245"/>
    </source>
</evidence>
<evidence type="ECO:0000256" key="6">
    <source>
        <dbReference type="ARBA" id="ARBA00022692"/>
    </source>
</evidence>
<reference evidence="20 21" key="1">
    <citation type="submission" date="2024-06" db="EMBL/GenBank/DDBJ databases">
        <title>Draft genome sequence of Geodermatophilus badlandi, a novel member of the Geodermatophilaceae isolated from badland sedimentary rocks in the Red desert, Wyoming, USA.</title>
        <authorList>
            <person name="Ben Tekaya S."/>
            <person name="Nouioui I."/>
            <person name="Flores G.M."/>
            <person name="Shaal M.N."/>
            <person name="Bredoire F."/>
            <person name="Basile F."/>
            <person name="Van Diepen L."/>
            <person name="Ward N.L."/>
        </authorList>
    </citation>
    <scope>NUCLEOTIDE SEQUENCE [LARGE SCALE GENOMIC DNA]</scope>
    <source>
        <strain evidence="20 21">WL48A</strain>
    </source>
</reference>
<evidence type="ECO:0000256" key="17">
    <source>
        <dbReference type="SAM" id="MobiDB-lite"/>
    </source>
</evidence>
<evidence type="ECO:0000256" key="5">
    <source>
        <dbReference type="ARBA" id="ARBA00022475"/>
    </source>
</evidence>